<accession>A0A2J6SYP7</accession>
<keyword evidence="2" id="KW-1185">Reference proteome</keyword>
<dbReference type="Proteomes" id="UP000235371">
    <property type="component" value="Unassembled WGS sequence"/>
</dbReference>
<evidence type="ECO:0000313" key="1">
    <source>
        <dbReference type="EMBL" id="PMD55890.1"/>
    </source>
</evidence>
<protein>
    <submittedName>
        <fullName evidence="1">Uncharacterized protein</fullName>
    </submittedName>
</protein>
<dbReference type="AlphaFoldDB" id="A0A2J6SYP7"/>
<sequence>MPREHELNGYLQQWRCTYEMRQDCLDIGFTVGTILFGAYEDSNLSSESGDTGKGLSLLWAASLLSRVEVWSAHLVASHRFRRLLRSLPTASRPTRYRNIRTKILNMEPSRGHYKLTGYLMPWNL</sequence>
<proteinExistence type="predicted"/>
<gene>
    <name evidence="1" type="ORF">K444DRAFT_616968</name>
</gene>
<dbReference type="EMBL" id="KZ613854">
    <property type="protein sequence ID" value="PMD55890.1"/>
    <property type="molecule type" value="Genomic_DNA"/>
</dbReference>
<reference evidence="1 2" key="1">
    <citation type="submission" date="2016-04" db="EMBL/GenBank/DDBJ databases">
        <title>A degradative enzymes factory behind the ericoid mycorrhizal symbiosis.</title>
        <authorList>
            <consortium name="DOE Joint Genome Institute"/>
            <person name="Martino E."/>
            <person name="Morin E."/>
            <person name="Grelet G."/>
            <person name="Kuo A."/>
            <person name="Kohler A."/>
            <person name="Daghino S."/>
            <person name="Barry K."/>
            <person name="Choi C."/>
            <person name="Cichocki N."/>
            <person name="Clum A."/>
            <person name="Copeland A."/>
            <person name="Hainaut M."/>
            <person name="Haridas S."/>
            <person name="Labutti K."/>
            <person name="Lindquist E."/>
            <person name="Lipzen A."/>
            <person name="Khouja H.-R."/>
            <person name="Murat C."/>
            <person name="Ohm R."/>
            <person name="Olson A."/>
            <person name="Spatafora J."/>
            <person name="Veneault-Fourrey C."/>
            <person name="Henrissat B."/>
            <person name="Grigoriev I."/>
            <person name="Martin F."/>
            <person name="Perotto S."/>
        </authorList>
    </citation>
    <scope>NUCLEOTIDE SEQUENCE [LARGE SCALE GENOMIC DNA]</scope>
    <source>
        <strain evidence="1 2">E</strain>
    </source>
</reference>
<dbReference type="GeneID" id="36589107"/>
<dbReference type="InParanoid" id="A0A2J6SYP7"/>
<organism evidence="1 2">
    <name type="scientific">Hyaloscypha bicolor E</name>
    <dbReference type="NCBI Taxonomy" id="1095630"/>
    <lineage>
        <taxon>Eukaryota</taxon>
        <taxon>Fungi</taxon>
        <taxon>Dikarya</taxon>
        <taxon>Ascomycota</taxon>
        <taxon>Pezizomycotina</taxon>
        <taxon>Leotiomycetes</taxon>
        <taxon>Helotiales</taxon>
        <taxon>Hyaloscyphaceae</taxon>
        <taxon>Hyaloscypha</taxon>
        <taxon>Hyaloscypha bicolor</taxon>
    </lineage>
</organism>
<evidence type="ECO:0000313" key="2">
    <source>
        <dbReference type="Proteomes" id="UP000235371"/>
    </source>
</evidence>
<name>A0A2J6SYP7_9HELO</name>
<dbReference type="RefSeq" id="XP_024732794.1">
    <property type="nucleotide sequence ID" value="XM_024881030.1"/>
</dbReference>